<comment type="caution">
    <text evidence="1">The sequence shown here is derived from an EMBL/GenBank/DDBJ whole genome shotgun (WGS) entry which is preliminary data.</text>
</comment>
<accession>X1MXY1</accession>
<dbReference type="AlphaFoldDB" id="X1MXY1"/>
<evidence type="ECO:0000313" key="1">
    <source>
        <dbReference type="EMBL" id="GAI36143.1"/>
    </source>
</evidence>
<proteinExistence type="predicted"/>
<dbReference type="EMBL" id="BARV01023386">
    <property type="protein sequence ID" value="GAI36143.1"/>
    <property type="molecule type" value="Genomic_DNA"/>
</dbReference>
<sequence length="65" mass="7436">IRRLLGEGVKQYRLKKAMGMLREGRTTVSRAAEIAGISIWDLLDVMHAKKIPIPYSAEDLRRSLR</sequence>
<name>X1MXY1_9ZZZZ</name>
<organism evidence="1">
    <name type="scientific">marine sediment metagenome</name>
    <dbReference type="NCBI Taxonomy" id="412755"/>
    <lineage>
        <taxon>unclassified sequences</taxon>
        <taxon>metagenomes</taxon>
        <taxon>ecological metagenomes</taxon>
    </lineage>
</organism>
<dbReference type="InterPro" id="IPR005368">
    <property type="entry name" value="UPF0175"/>
</dbReference>
<gene>
    <name evidence="1" type="ORF">S06H3_38373</name>
</gene>
<feature type="non-terminal residue" evidence="1">
    <location>
        <position position="1"/>
    </location>
</feature>
<dbReference type="Pfam" id="PF03683">
    <property type="entry name" value="UPF0175"/>
    <property type="match status" value="1"/>
</dbReference>
<protein>
    <submittedName>
        <fullName evidence="1">Uncharacterized protein</fullName>
    </submittedName>
</protein>
<reference evidence="1" key="1">
    <citation type="journal article" date="2014" name="Front. Microbiol.">
        <title>High frequency of phylogenetically diverse reductive dehalogenase-homologous genes in deep subseafloor sedimentary metagenomes.</title>
        <authorList>
            <person name="Kawai M."/>
            <person name="Futagami T."/>
            <person name="Toyoda A."/>
            <person name="Takaki Y."/>
            <person name="Nishi S."/>
            <person name="Hori S."/>
            <person name="Arai W."/>
            <person name="Tsubouchi T."/>
            <person name="Morono Y."/>
            <person name="Uchiyama I."/>
            <person name="Ito T."/>
            <person name="Fujiyama A."/>
            <person name="Inagaki F."/>
            <person name="Takami H."/>
        </authorList>
    </citation>
    <scope>NUCLEOTIDE SEQUENCE</scope>
    <source>
        <strain evidence="1">Expedition CK06-06</strain>
    </source>
</reference>